<accession>A0A9D1PCJ6</accession>
<dbReference type="PROSITE" id="PS51935">
    <property type="entry name" value="NLPC_P60"/>
    <property type="match status" value="1"/>
</dbReference>
<keyword evidence="6" id="KW-0472">Membrane</keyword>
<keyword evidence="6" id="KW-1133">Transmembrane helix</keyword>
<keyword evidence="2" id="KW-0645">Protease</keyword>
<evidence type="ECO:0000313" key="9">
    <source>
        <dbReference type="Proteomes" id="UP000886814"/>
    </source>
</evidence>
<dbReference type="InterPro" id="IPR038765">
    <property type="entry name" value="Papain-like_cys_pep_sf"/>
</dbReference>
<evidence type="ECO:0000256" key="4">
    <source>
        <dbReference type="ARBA" id="ARBA00022807"/>
    </source>
</evidence>
<feature type="compositionally biased region" description="Polar residues" evidence="5">
    <location>
        <begin position="175"/>
        <end position="191"/>
    </location>
</feature>
<reference evidence="8" key="2">
    <citation type="submission" date="2021-04" db="EMBL/GenBank/DDBJ databases">
        <authorList>
            <person name="Gilroy R."/>
        </authorList>
    </citation>
    <scope>NUCLEOTIDE SEQUENCE</scope>
    <source>
        <strain evidence="8">CHK195-9823</strain>
    </source>
</reference>
<dbReference type="EMBL" id="DXIQ01000034">
    <property type="protein sequence ID" value="HIV38486.1"/>
    <property type="molecule type" value="Genomic_DNA"/>
</dbReference>
<comment type="caution">
    <text evidence="8">The sequence shown here is derived from an EMBL/GenBank/DDBJ whole genome shotgun (WGS) entry which is preliminary data.</text>
</comment>
<evidence type="ECO:0000313" key="8">
    <source>
        <dbReference type="EMBL" id="HIV38486.1"/>
    </source>
</evidence>
<feature type="compositionally biased region" description="Basic and acidic residues" evidence="5">
    <location>
        <begin position="114"/>
        <end position="131"/>
    </location>
</feature>
<gene>
    <name evidence="8" type="ORF">H9747_05725</name>
</gene>
<dbReference type="InterPro" id="IPR051202">
    <property type="entry name" value="Peptidase_C40"/>
</dbReference>
<dbReference type="InterPro" id="IPR000064">
    <property type="entry name" value="NLP_P60_dom"/>
</dbReference>
<dbReference type="Pfam" id="PF00877">
    <property type="entry name" value="NLPC_P60"/>
    <property type="match status" value="1"/>
</dbReference>
<evidence type="ECO:0000256" key="6">
    <source>
        <dbReference type="SAM" id="Phobius"/>
    </source>
</evidence>
<dbReference type="GO" id="GO:0006508">
    <property type="term" value="P:proteolysis"/>
    <property type="evidence" value="ECO:0007669"/>
    <property type="project" value="UniProtKB-KW"/>
</dbReference>
<dbReference type="GO" id="GO:0008234">
    <property type="term" value="F:cysteine-type peptidase activity"/>
    <property type="evidence" value="ECO:0007669"/>
    <property type="project" value="UniProtKB-KW"/>
</dbReference>
<dbReference type="SUPFAM" id="SSF54001">
    <property type="entry name" value="Cysteine proteinases"/>
    <property type="match status" value="1"/>
</dbReference>
<name>A0A9D1PCJ6_9FIRM</name>
<organism evidence="8 9">
    <name type="scientific">Candidatus Blautia stercorigallinarum</name>
    <dbReference type="NCBI Taxonomy" id="2838501"/>
    <lineage>
        <taxon>Bacteria</taxon>
        <taxon>Bacillati</taxon>
        <taxon>Bacillota</taxon>
        <taxon>Clostridia</taxon>
        <taxon>Lachnospirales</taxon>
        <taxon>Lachnospiraceae</taxon>
        <taxon>Blautia</taxon>
    </lineage>
</organism>
<dbReference type="PANTHER" id="PTHR47053">
    <property type="entry name" value="MUREIN DD-ENDOPEPTIDASE MEPH-RELATED"/>
    <property type="match status" value="1"/>
</dbReference>
<feature type="compositionally biased region" description="Basic and acidic residues" evidence="5">
    <location>
        <begin position="52"/>
        <end position="69"/>
    </location>
</feature>
<dbReference type="CDD" id="cd14667">
    <property type="entry name" value="3D_containing_proteins"/>
    <property type="match status" value="1"/>
</dbReference>
<dbReference type="InterPro" id="IPR059180">
    <property type="entry name" value="3D_YorM"/>
</dbReference>
<evidence type="ECO:0000256" key="1">
    <source>
        <dbReference type="ARBA" id="ARBA00007074"/>
    </source>
</evidence>
<dbReference type="Gene3D" id="3.90.1720.10">
    <property type="entry name" value="endopeptidase domain like (from Nostoc punctiforme)"/>
    <property type="match status" value="1"/>
</dbReference>
<feature type="compositionally biased region" description="Basic and acidic residues" evidence="5">
    <location>
        <begin position="33"/>
        <end position="44"/>
    </location>
</feature>
<feature type="region of interest" description="Disordered" evidence="5">
    <location>
        <begin position="33"/>
        <end position="136"/>
    </location>
</feature>
<keyword evidence="6" id="KW-0812">Transmembrane</keyword>
<dbReference type="Proteomes" id="UP000886814">
    <property type="component" value="Unassembled WGS sequence"/>
</dbReference>
<sequence>MDIKISKEKTPEIKFKKEAEISIHKKKLITAKEEDQTFFHKKDSSGFFGNIRMRDHSSDDDRPVPEKWKRSSQTGIQKTVKNKKMAATSPRREESGKRSAARPGQDMKYPSGKKIQEFRDRGQAGRVDPDKNNLLTGREFSLPAGNESVDPISPDIMHQAGVISNQEAKKRFQRSRQIQSFSETPKIQSGKSGIVRKGVQKGGRAVLTQLEGGEEANEALSIISTARYPVSRISENRQYVRAEKKLKVKCTDGKISSKQYQKELTRKKKGIKEKQNKQAVRQRKMQYVIDKLTGSENQDSIGKAAKDILRMKASAVMVKVAKYIGALLAPLFGMLLIIASAAAVIVLLFYCSPLGAFMQNPSDELPSIQEVLSGYYMEFNQSVTANAGEDGAVTYLHEENGNYVSNYMDTLMVYMVQYGTGDLGVVMDEQHQNLLKEIFDEMNTFENTTVTTTIQAGESLGNVVTSAYCSCLICCGSWSGGPTASGVMPTADHTLAVDAYNPFVPLGTHIIMNGIEYVVEDTGNFDRYGVQFDIYFDNHTEATSWGHQTLEAFLADGDENTISVTRRGSYVKNMNYEDYIELGKLTEEQEELLREVMSEDFRSEIPSFGVGSDVANLALTKVGCRYSQEHRYEEGYYDCSSLVQRCYAEFGINLPSIASTQGQYIVEHGLEVTEDMLEPGDLIFYSYENNGQFRNISHVAIYIGNGRMVHAANTARGVVNDPFNPSNIGLYGRPSLGQ</sequence>
<protein>
    <submittedName>
        <fullName evidence="8">C40 family peptidase</fullName>
    </submittedName>
</protein>
<proteinExistence type="inferred from homology"/>
<keyword evidence="3" id="KW-0378">Hydrolase</keyword>
<feature type="transmembrane region" description="Helical" evidence="6">
    <location>
        <begin position="320"/>
        <end position="350"/>
    </location>
</feature>
<keyword evidence="4" id="KW-0788">Thiol protease</keyword>
<dbReference type="AlphaFoldDB" id="A0A9D1PCJ6"/>
<feature type="region of interest" description="Disordered" evidence="5">
    <location>
        <begin position="175"/>
        <end position="195"/>
    </location>
</feature>
<feature type="domain" description="NlpC/P60" evidence="7">
    <location>
        <begin position="608"/>
        <end position="738"/>
    </location>
</feature>
<evidence type="ECO:0000256" key="5">
    <source>
        <dbReference type="SAM" id="MobiDB-lite"/>
    </source>
</evidence>
<evidence type="ECO:0000259" key="7">
    <source>
        <dbReference type="PROSITE" id="PS51935"/>
    </source>
</evidence>
<reference evidence="8" key="1">
    <citation type="journal article" date="2021" name="PeerJ">
        <title>Extensive microbial diversity within the chicken gut microbiome revealed by metagenomics and culture.</title>
        <authorList>
            <person name="Gilroy R."/>
            <person name="Ravi A."/>
            <person name="Getino M."/>
            <person name="Pursley I."/>
            <person name="Horton D.L."/>
            <person name="Alikhan N.F."/>
            <person name="Baker D."/>
            <person name="Gharbi K."/>
            <person name="Hall N."/>
            <person name="Watson M."/>
            <person name="Adriaenssens E.M."/>
            <person name="Foster-Nyarko E."/>
            <person name="Jarju S."/>
            <person name="Secka A."/>
            <person name="Antonio M."/>
            <person name="Oren A."/>
            <person name="Chaudhuri R.R."/>
            <person name="La Ragione R."/>
            <person name="Hildebrand F."/>
            <person name="Pallen M.J."/>
        </authorList>
    </citation>
    <scope>NUCLEOTIDE SEQUENCE</scope>
    <source>
        <strain evidence="8">CHK195-9823</strain>
    </source>
</reference>
<evidence type="ECO:0000256" key="3">
    <source>
        <dbReference type="ARBA" id="ARBA00022801"/>
    </source>
</evidence>
<dbReference type="PANTHER" id="PTHR47053:SF1">
    <property type="entry name" value="MUREIN DD-ENDOPEPTIDASE MEPH-RELATED"/>
    <property type="match status" value="1"/>
</dbReference>
<comment type="similarity">
    <text evidence="1">Belongs to the peptidase C40 family.</text>
</comment>
<evidence type="ECO:0000256" key="2">
    <source>
        <dbReference type="ARBA" id="ARBA00022670"/>
    </source>
</evidence>